<evidence type="ECO:0000313" key="2">
    <source>
        <dbReference type="EMBL" id="KAK4350385.1"/>
    </source>
</evidence>
<feature type="signal peptide" evidence="1">
    <location>
        <begin position="1"/>
        <end position="23"/>
    </location>
</feature>
<dbReference type="EMBL" id="JAVYJV010000016">
    <property type="protein sequence ID" value="KAK4350385.1"/>
    <property type="molecule type" value="Genomic_DNA"/>
</dbReference>
<reference evidence="2" key="1">
    <citation type="submission" date="2023-12" db="EMBL/GenBank/DDBJ databases">
        <title>Genome assembly of Anisodus tanguticus.</title>
        <authorList>
            <person name="Wang Y.-J."/>
        </authorList>
    </citation>
    <scope>NUCLEOTIDE SEQUENCE</scope>
    <source>
        <strain evidence="2">KB-2021</strain>
        <tissue evidence="2">Leaf</tissue>
    </source>
</reference>
<name>A0AAE1REZ2_9SOLA</name>
<dbReference type="GO" id="GO:0010082">
    <property type="term" value="P:regulation of root meristem growth"/>
    <property type="evidence" value="ECO:0007669"/>
    <property type="project" value="InterPro"/>
</dbReference>
<accession>A0AAE1REZ2</accession>
<protein>
    <submittedName>
        <fullName evidence="2">Uncharacterized protein</fullName>
    </submittedName>
</protein>
<proteinExistence type="predicted"/>
<organism evidence="2 3">
    <name type="scientific">Anisodus tanguticus</name>
    <dbReference type="NCBI Taxonomy" id="243964"/>
    <lineage>
        <taxon>Eukaryota</taxon>
        <taxon>Viridiplantae</taxon>
        <taxon>Streptophyta</taxon>
        <taxon>Embryophyta</taxon>
        <taxon>Tracheophyta</taxon>
        <taxon>Spermatophyta</taxon>
        <taxon>Magnoliopsida</taxon>
        <taxon>eudicotyledons</taxon>
        <taxon>Gunneridae</taxon>
        <taxon>Pentapetalae</taxon>
        <taxon>asterids</taxon>
        <taxon>lamiids</taxon>
        <taxon>Solanales</taxon>
        <taxon>Solanaceae</taxon>
        <taxon>Solanoideae</taxon>
        <taxon>Hyoscyameae</taxon>
        <taxon>Anisodus</taxon>
    </lineage>
</organism>
<feature type="chain" id="PRO_5041906549" evidence="1">
    <location>
        <begin position="24"/>
        <end position="158"/>
    </location>
</feature>
<sequence>MVSLSFMLLQMVFIFLIIEYTVAHSDQAKKTFVVHEAKNGQAMALKCYLSVEKEVLDGVPAAAELTNGRVGGRKMMIERTNLKKNMKQLEADSKNSSGASADSVGNLKYHKGQGKLRVMSTKLSGKSSSSHLVKANTGSFVALNADYHMARPHPPKNN</sequence>
<dbReference type="AlphaFoldDB" id="A0AAE1REZ2"/>
<dbReference type="Proteomes" id="UP001291623">
    <property type="component" value="Unassembled WGS sequence"/>
</dbReference>
<dbReference type="InterPro" id="IPR038804">
    <property type="entry name" value="RGF3"/>
</dbReference>
<gene>
    <name evidence="2" type="ORF">RND71_029698</name>
</gene>
<keyword evidence="3" id="KW-1185">Reference proteome</keyword>
<evidence type="ECO:0000313" key="3">
    <source>
        <dbReference type="Proteomes" id="UP001291623"/>
    </source>
</evidence>
<dbReference type="PANTHER" id="PTHR36313">
    <property type="entry name" value="ROOT MERISTEM GROWTH FACTOR 2"/>
    <property type="match status" value="1"/>
</dbReference>
<comment type="caution">
    <text evidence="2">The sequence shown here is derived from an EMBL/GenBank/DDBJ whole genome shotgun (WGS) entry which is preliminary data.</text>
</comment>
<dbReference type="GO" id="GO:0008083">
    <property type="term" value="F:growth factor activity"/>
    <property type="evidence" value="ECO:0007669"/>
    <property type="project" value="InterPro"/>
</dbReference>
<evidence type="ECO:0000256" key="1">
    <source>
        <dbReference type="SAM" id="SignalP"/>
    </source>
</evidence>
<keyword evidence="1" id="KW-0732">Signal</keyword>
<dbReference type="PANTHER" id="PTHR36313:SF3">
    <property type="match status" value="1"/>
</dbReference>